<comment type="similarity">
    <text evidence="3 5">Belongs to the UDP-N-acetylglucosamine 2-epimerase family.</text>
</comment>
<organism evidence="7 8">
    <name type="scientific">Pseudomonas folii</name>
    <dbReference type="NCBI Taxonomy" id="2762593"/>
    <lineage>
        <taxon>Bacteria</taxon>
        <taxon>Pseudomonadati</taxon>
        <taxon>Pseudomonadota</taxon>
        <taxon>Gammaproteobacteria</taxon>
        <taxon>Pseudomonadales</taxon>
        <taxon>Pseudomonadaceae</taxon>
        <taxon>Pseudomonas</taxon>
    </lineage>
</organism>
<reference evidence="7 8" key="1">
    <citation type="submission" date="2020-08" db="EMBL/GenBank/DDBJ databases">
        <title>Putative novel bacterial strains isolated from necrotic wheat leaf tissues caused by Xanthomonas translucens.</title>
        <authorList>
            <person name="Tambong J.T."/>
        </authorList>
    </citation>
    <scope>NUCLEOTIDE SEQUENCE [LARGE SCALE GENOMIC DNA]</scope>
    <source>
        <strain evidence="7 8">DOAB 1069</strain>
    </source>
</reference>
<evidence type="ECO:0000256" key="4">
    <source>
        <dbReference type="ARBA" id="ARBA00038858"/>
    </source>
</evidence>
<dbReference type="SUPFAM" id="SSF53756">
    <property type="entry name" value="UDP-Glycosyltransferase/glycogen phosphorylase"/>
    <property type="match status" value="1"/>
</dbReference>
<comment type="caution">
    <text evidence="7">The sequence shown here is derived from an EMBL/GenBank/DDBJ whole genome shotgun (WGS) entry which is preliminary data.</text>
</comment>
<keyword evidence="1 5" id="KW-0413">Isomerase</keyword>
<sequence>MARSESRIKVLSIFGTRPEAIKMAPLVKALAAESGVHSQICVTGQHQSMLKQVMDLFDLTPDFSLDVMRPNQTLNTLTSALYGAIDPILEMIQPDRVLVHGDTTSAMVAAMAAFHRRIPVGHVEAGLRTGDIRSPWPEEMNRRCIDLGADLLFAPTFESRTNLLSERLQGRSFVTGNTVIDALQMTASRIDQDHALRESLDSQFAFIKPGRKVLLVTGHRRENFGDGFLDICKALRQLASRKDIQIVYPVHLNPNVQGPVNEHLGGLDNVHLIEPLDYLAFVRLMQRAHVILTDSGGVQEEAPSLGKPVLVMRDVTERPEAVAAGTVRLVGTKPESIISGVAALYDDDLLWRRASQAANPYGDGKASSRIVDVLLGRPMHEFVVGKSPQGIERPLMIPNPEFTRPVSTFQ</sequence>
<evidence type="ECO:0000256" key="3">
    <source>
        <dbReference type="ARBA" id="ARBA00038209"/>
    </source>
</evidence>
<dbReference type="Pfam" id="PF02350">
    <property type="entry name" value="Epimerase_2"/>
    <property type="match status" value="1"/>
</dbReference>
<gene>
    <name evidence="7" type="primary">wecB</name>
    <name evidence="7" type="ORF">H8S59_12870</name>
</gene>
<keyword evidence="8" id="KW-1185">Reference proteome</keyword>
<comment type="catalytic activity">
    <reaction evidence="2">
        <text>UDP-N-acetyl-alpha-D-glucosamine = UDP-N-acetyl-alpha-D-mannosamine</text>
        <dbReference type="Rhea" id="RHEA:17213"/>
        <dbReference type="ChEBI" id="CHEBI:57705"/>
        <dbReference type="ChEBI" id="CHEBI:68623"/>
        <dbReference type="EC" id="5.1.3.14"/>
    </reaction>
</comment>
<accession>A0ABR7B0D6</accession>
<protein>
    <recommendedName>
        <fullName evidence="4">UDP-N-acetylglucosamine 2-epimerase (non-hydrolyzing)</fullName>
        <ecNumber evidence="4">5.1.3.14</ecNumber>
    </recommendedName>
</protein>
<dbReference type="GO" id="GO:0008761">
    <property type="term" value="F:UDP-N-acetylglucosamine 2-epimerase activity"/>
    <property type="evidence" value="ECO:0007669"/>
    <property type="project" value="UniProtKB-EC"/>
</dbReference>
<name>A0ABR7B0D6_9PSED</name>
<dbReference type="PANTHER" id="PTHR43174">
    <property type="entry name" value="UDP-N-ACETYLGLUCOSAMINE 2-EPIMERASE"/>
    <property type="match status" value="1"/>
</dbReference>
<evidence type="ECO:0000313" key="7">
    <source>
        <dbReference type="EMBL" id="MBC3950653.1"/>
    </source>
</evidence>
<evidence type="ECO:0000259" key="6">
    <source>
        <dbReference type="Pfam" id="PF02350"/>
    </source>
</evidence>
<proteinExistence type="inferred from homology"/>
<dbReference type="InterPro" id="IPR003331">
    <property type="entry name" value="UDP_GlcNAc_Epimerase_2_dom"/>
</dbReference>
<dbReference type="EC" id="5.1.3.14" evidence="4"/>
<dbReference type="InterPro" id="IPR029767">
    <property type="entry name" value="WecB-like"/>
</dbReference>
<feature type="domain" description="UDP-N-acetylglucosamine 2-epimerase" evidence="6">
    <location>
        <begin position="28"/>
        <end position="374"/>
    </location>
</feature>
<evidence type="ECO:0000256" key="1">
    <source>
        <dbReference type="ARBA" id="ARBA00023235"/>
    </source>
</evidence>
<dbReference type="PANTHER" id="PTHR43174:SF2">
    <property type="entry name" value="UDP-N-ACETYLGLUCOSAMINE 2-EPIMERASE"/>
    <property type="match status" value="1"/>
</dbReference>
<dbReference type="NCBIfam" id="TIGR00236">
    <property type="entry name" value="wecB"/>
    <property type="match status" value="1"/>
</dbReference>
<dbReference type="CDD" id="cd03786">
    <property type="entry name" value="GTB_UDP-GlcNAc_2-Epimerase"/>
    <property type="match status" value="1"/>
</dbReference>
<evidence type="ECO:0000313" key="8">
    <source>
        <dbReference type="Proteomes" id="UP000651852"/>
    </source>
</evidence>
<dbReference type="Gene3D" id="3.40.50.2000">
    <property type="entry name" value="Glycogen Phosphorylase B"/>
    <property type="match status" value="2"/>
</dbReference>
<evidence type="ECO:0000256" key="5">
    <source>
        <dbReference type="RuleBase" id="RU003513"/>
    </source>
</evidence>
<evidence type="ECO:0000256" key="2">
    <source>
        <dbReference type="ARBA" id="ARBA00036080"/>
    </source>
</evidence>
<dbReference type="Proteomes" id="UP000651852">
    <property type="component" value="Unassembled WGS sequence"/>
</dbReference>
<dbReference type="EMBL" id="JACONW010000052">
    <property type="protein sequence ID" value="MBC3950653.1"/>
    <property type="molecule type" value="Genomic_DNA"/>
</dbReference>